<dbReference type="InterPro" id="IPR054542">
    <property type="entry name" value="Cys_met_metab_PP"/>
</dbReference>
<dbReference type="InterPro" id="IPR015424">
    <property type="entry name" value="PyrdxlP-dep_Trfase"/>
</dbReference>
<evidence type="ECO:0000256" key="10">
    <source>
        <dbReference type="ARBA" id="ARBA00046315"/>
    </source>
</evidence>
<evidence type="ECO:0000256" key="8">
    <source>
        <dbReference type="ARBA" id="ARBA00023167"/>
    </source>
</evidence>
<evidence type="ECO:0000256" key="9">
    <source>
        <dbReference type="ARBA" id="ARBA00023239"/>
    </source>
</evidence>
<sequence>MSNYKNLSTKLVHTGRKKRYTQGAVNSVIQRASSLVFDTLEDKKTATQNRYKGALFYGRRGTLTHFSLQEAMCELEGGAGCYLYPCGAAAVTNAILAFVSQGDNILMTGAAYEPTQDFCHAVLKRMGISTTFYDPMIGENLRKLIQPNTKVLFLESPSSLTMEIPDIPTLVRVAREVNPDIIIMIDNTWSAGVLFPALKYDIDISIQAGTKYLVGHSDVMIGTAVANARCWDQLREGSYLMGQMVDADSAYITARGLRTLGIRLKQHEQSSIEIAKWLTERPEVKAVYHPALSSCPGHEFFQRDFLGSSGLFSFELYEKLSNEKLAQFLEHFELFSMAYSWGGFESLILANQPEEIARIRPAINRKLTGTLIRIHVGLEAVEDLIEDLAQGFERIK</sequence>
<evidence type="ECO:0000256" key="1">
    <source>
        <dbReference type="ARBA" id="ARBA00001933"/>
    </source>
</evidence>
<protein>
    <recommendedName>
        <fullName evidence="4">cysteine-S-conjugate beta-lyase</fullName>
        <ecNumber evidence="4">4.4.1.13</ecNumber>
    </recommendedName>
</protein>
<dbReference type="GO" id="GO:0019450">
    <property type="term" value="P:L-cysteine catabolic process to pyruvate"/>
    <property type="evidence" value="ECO:0007669"/>
    <property type="project" value="TreeGrafter"/>
</dbReference>
<comment type="catalytic activity">
    <reaction evidence="11">
        <text>L,L-cystathionine + H2O = L-homocysteine + pyruvate + NH4(+)</text>
        <dbReference type="Rhea" id="RHEA:13965"/>
        <dbReference type="ChEBI" id="CHEBI:15361"/>
        <dbReference type="ChEBI" id="CHEBI:15377"/>
        <dbReference type="ChEBI" id="CHEBI:28938"/>
        <dbReference type="ChEBI" id="CHEBI:58161"/>
        <dbReference type="ChEBI" id="CHEBI:58199"/>
    </reaction>
</comment>
<evidence type="ECO:0000256" key="14">
    <source>
        <dbReference type="RuleBase" id="RU362118"/>
    </source>
</evidence>
<dbReference type="InterPro" id="IPR006233">
    <property type="entry name" value="Cys_b_lyase_bac"/>
</dbReference>
<evidence type="ECO:0000256" key="2">
    <source>
        <dbReference type="ARBA" id="ARBA00004496"/>
    </source>
</evidence>
<dbReference type="PIRSF" id="PIRSF001434">
    <property type="entry name" value="CGS"/>
    <property type="match status" value="1"/>
</dbReference>
<dbReference type="Pfam" id="PF01053">
    <property type="entry name" value="Cys_Met_Meta_PP"/>
    <property type="match status" value="1"/>
</dbReference>
<dbReference type="OrthoDB" id="9805807at2"/>
<keyword evidence="6" id="KW-0028">Amino-acid biosynthesis</keyword>
<dbReference type="Proteomes" id="UP000054123">
    <property type="component" value="Unassembled WGS sequence"/>
</dbReference>
<keyword evidence="8" id="KW-0486">Methionine biosynthesis</keyword>
<evidence type="ECO:0000313" key="15">
    <source>
        <dbReference type="EMBL" id="EXI62955.1"/>
    </source>
</evidence>
<evidence type="ECO:0000256" key="6">
    <source>
        <dbReference type="ARBA" id="ARBA00022605"/>
    </source>
</evidence>
<dbReference type="GO" id="GO:0047804">
    <property type="term" value="F:cysteine-S-conjugate beta-lyase activity"/>
    <property type="evidence" value="ECO:0007669"/>
    <property type="project" value="UniProtKB-EC"/>
</dbReference>
<dbReference type="NCBIfam" id="NF005990">
    <property type="entry name" value="PRK08114.1"/>
    <property type="match status" value="1"/>
</dbReference>
<dbReference type="GO" id="GO:0005737">
    <property type="term" value="C:cytoplasm"/>
    <property type="evidence" value="ECO:0007669"/>
    <property type="project" value="UniProtKB-SubCell"/>
</dbReference>
<keyword evidence="7 13" id="KW-0663">Pyridoxal phosphate</keyword>
<dbReference type="GO" id="GO:0019346">
    <property type="term" value="P:transsulfuration"/>
    <property type="evidence" value="ECO:0007669"/>
    <property type="project" value="InterPro"/>
</dbReference>
<dbReference type="FunFam" id="3.40.640.10:FF:000062">
    <property type="entry name" value="Cystathionine beta-lyase"/>
    <property type="match status" value="1"/>
</dbReference>
<comment type="similarity">
    <text evidence="3 14">Belongs to the trans-sulfuration enzymes family.</text>
</comment>
<evidence type="ECO:0000256" key="5">
    <source>
        <dbReference type="ARBA" id="ARBA00022490"/>
    </source>
</evidence>
<dbReference type="EMBL" id="JANJ01000001">
    <property type="protein sequence ID" value="EXI62955.1"/>
    <property type="molecule type" value="Genomic_DNA"/>
</dbReference>
<evidence type="ECO:0000256" key="7">
    <source>
        <dbReference type="ARBA" id="ARBA00022898"/>
    </source>
</evidence>
<comment type="catalytic activity">
    <reaction evidence="12">
        <text>an S-substituted L-cysteine + H2O = a thiol + pyruvate + NH4(+)</text>
        <dbReference type="Rhea" id="RHEA:18121"/>
        <dbReference type="ChEBI" id="CHEBI:15361"/>
        <dbReference type="ChEBI" id="CHEBI:15377"/>
        <dbReference type="ChEBI" id="CHEBI:28938"/>
        <dbReference type="ChEBI" id="CHEBI:29256"/>
        <dbReference type="ChEBI" id="CHEBI:58717"/>
        <dbReference type="EC" id="4.4.1.13"/>
    </reaction>
</comment>
<dbReference type="FunFam" id="3.90.1150.10:FF:000058">
    <property type="entry name" value="Cystathionine beta-lyase"/>
    <property type="match status" value="1"/>
</dbReference>
<comment type="pathway">
    <text evidence="10">Amino-acid biosynthesis; L-methionine biosynthesis via de novo pathway; L-homocysteine from L-cystathionine: step 1/1.</text>
</comment>
<reference evidence="15 16" key="1">
    <citation type="journal article" date="2014" name="Genome Announc.">
        <title>Genome Sequence of a Presumptive Mannheimia haemolytica Strain with an A1/A6-Cross-Reactive Serotype from a White-Tailed Deer (Odocoileus virginianus).</title>
        <authorList>
            <person name="Lawrence P.K."/>
            <person name="Bey R.F."/>
            <person name="Wiener B."/>
            <person name="Kittichotirat W."/>
            <person name="Bumgarner R.E."/>
        </authorList>
    </citation>
    <scope>NUCLEOTIDE SEQUENCE [LARGE SCALE GENOMIC DNA]</scope>
    <source>
        <strain evidence="15 16">PKL10</strain>
    </source>
</reference>
<evidence type="ECO:0000256" key="3">
    <source>
        <dbReference type="ARBA" id="ARBA00009077"/>
    </source>
</evidence>
<dbReference type="InterPro" id="IPR000277">
    <property type="entry name" value="Cys/Met-Metab_PyrdxlP-dep_enz"/>
</dbReference>
<evidence type="ECO:0000313" key="16">
    <source>
        <dbReference type="Proteomes" id="UP000054123"/>
    </source>
</evidence>
<keyword evidence="9 15" id="KW-0456">Lyase</keyword>
<dbReference type="InterPro" id="IPR015421">
    <property type="entry name" value="PyrdxlP-dep_Trfase_major"/>
</dbReference>
<dbReference type="CDD" id="cd00614">
    <property type="entry name" value="CGS_like"/>
    <property type="match status" value="1"/>
</dbReference>
<comment type="subcellular location">
    <subcellularLocation>
        <location evidence="2">Cytoplasm</location>
    </subcellularLocation>
</comment>
<dbReference type="AlphaFoldDB" id="A0A011NEZ5"/>
<keyword evidence="16" id="KW-1185">Reference proteome</keyword>
<organism evidence="15 16">
    <name type="scientific">Mannheimia granulomatis</name>
    <dbReference type="NCBI Taxonomy" id="85402"/>
    <lineage>
        <taxon>Bacteria</taxon>
        <taxon>Pseudomonadati</taxon>
        <taxon>Pseudomonadota</taxon>
        <taxon>Gammaproteobacteria</taxon>
        <taxon>Pasteurellales</taxon>
        <taxon>Pasteurellaceae</taxon>
        <taxon>Mannheimia</taxon>
    </lineage>
</organism>
<dbReference type="InterPro" id="IPR015422">
    <property type="entry name" value="PyrdxlP-dep_Trfase_small"/>
</dbReference>
<evidence type="ECO:0000256" key="4">
    <source>
        <dbReference type="ARBA" id="ARBA00012224"/>
    </source>
</evidence>
<dbReference type="PANTHER" id="PTHR43500">
    <property type="entry name" value="CYSTATHIONINE BETA-LYASE-RELATED"/>
    <property type="match status" value="1"/>
</dbReference>
<dbReference type="Gene3D" id="3.40.640.10">
    <property type="entry name" value="Type I PLP-dependent aspartate aminotransferase-like (Major domain)"/>
    <property type="match status" value="1"/>
</dbReference>
<evidence type="ECO:0000256" key="13">
    <source>
        <dbReference type="PIRSR" id="PIRSR001434-2"/>
    </source>
</evidence>
<name>A0A011NEZ5_9PAST</name>
<comment type="cofactor">
    <cofactor evidence="1 14">
        <name>pyridoxal 5'-phosphate</name>
        <dbReference type="ChEBI" id="CHEBI:597326"/>
    </cofactor>
</comment>
<dbReference type="RefSeq" id="WP_042801112.1">
    <property type="nucleotide sequence ID" value="NZ_AVSP01000004.1"/>
</dbReference>
<dbReference type="EC" id="4.4.1.13" evidence="4"/>
<feature type="modified residue" description="N6-(pyridoxal phosphate)lysine" evidence="13">
    <location>
        <position position="211"/>
    </location>
</feature>
<dbReference type="PATRIC" id="fig|1450449.3.peg.83"/>
<dbReference type="PROSITE" id="PS00868">
    <property type="entry name" value="CYS_MET_METAB_PP"/>
    <property type="match status" value="1"/>
</dbReference>
<proteinExistence type="inferred from homology"/>
<dbReference type="GO" id="GO:0030170">
    <property type="term" value="F:pyridoxal phosphate binding"/>
    <property type="evidence" value="ECO:0007669"/>
    <property type="project" value="InterPro"/>
</dbReference>
<gene>
    <name evidence="15" type="ORF">AK33_00680</name>
</gene>
<keyword evidence="5" id="KW-0963">Cytoplasm</keyword>
<dbReference type="NCBIfam" id="TIGR01324">
    <property type="entry name" value="cysta_beta_ly_B"/>
    <property type="match status" value="1"/>
</dbReference>
<dbReference type="Gene3D" id="3.90.1150.10">
    <property type="entry name" value="Aspartate Aminotransferase, domain 1"/>
    <property type="match status" value="1"/>
</dbReference>
<dbReference type="PANTHER" id="PTHR43500:SF1">
    <property type="entry name" value="CYSTATHIONINE BETA-LYASE-RELATED"/>
    <property type="match status" value="1"/>
</dbReference>
<dbReference type="SUPFAM" id="SSF53383">
    <property type="entry name" value="PLP-dependent transferases"/>
    <property type="match status" value="1"/>
</dbReference>
<dbReference type="GO" id="GO:0009086">
    <property type="term" value="P:methionine biosynthetic process"/>
    <property type="evidence" value="ECO:0007669"/>
    <property type="project" value="UniProtKB-KW"/>
</dbReference>
<evidence type="ECO:0000256" key="12">
    <source>
        <dbReference type="ARBA" id="ARBA00047625"/>
    </source>
</evidence>
<dbReference type="STRING" id="1122190.GCA_000621105_00389"/>
<evidence type="ECO:0000256" key="11">
    <source>
        <dbReference type="ARBA" id="ARBA00047517"/>
    </source>
</evidence>
<accession>A0A011NEZ5</accession>
<comment type="caution">
    <text evidence="15">The sequence shown here is derived from an EMBL/GenBank/DDBJ whole genome shotgun (WGS) entry which is preliminary data.</text>
</comment>